<evidence type="ECO:0000313" key="2">
    <source>
        <dbReference type="EMBL" id="NYF41424.1"/>
    </source>
</evidence>
<reference evidence="2 3" key="1">
    <citation type="submission" date="2020-07" db="EMBL/GenBank/DDBJ databases">
        <title>Sequencing the genomes of 1000 actinobacteria strains.</title>
        <authorList>
            <person name="Klenk H.-P."/>
        </authorList>
    </citation>
    <scope>NUCLEOTIDE SEQUENCE [LARGE SCALE GENOMIC DNA]</scope>
    <source>
        <strain evidence="2 3">DSM 45763</strain>
    </source>
</reference>
<dbReference type="InterPro" id="IPR037401">
    <property type="entry name" value="SnoaL-like"/>
</dbReference>
<evidence type="ECO:0000259" key="1">
    <source>
        <dbReference type="Pfam" id="PF12680"/>
    </source>
</evidence>
<gene>
    <name evidence="2" type="ORF">HDA43_003583</name>
</gene>
<dbReference type="Gene3D" id="3.10.450.50">
    <property type="match status" value="1"/>
</dbReference>
<dbReference type="RefSeq" id="WP_179822213.1">
    <property type="nucleotide sequence ID" value="NZ_JACCCO010000001.1"/>
</dbReference>
<organism evidence="2 3">
    <name type="scientific">Streptosporangium sandarakinum</name>
    <dbReference type="NCBI Taxonomy" id="1260955"/>
    <lineage>
        <taxon>Bacteria</taxon>
        <taxon>Bacillati</taxon>
        <taxon>Actinomycetota</taxon>
        <taxon>Actinomycetes</taxon>
        <taxon>Streptosporangiales</taxon>
        <taxon>Streptosporangiaceae</taxon>
        <taxon>Streptosporangium</taxon>
    </lineage>
</organism>
<dbReference type="InterPro" id="IPR032710">
    <property type="entry name" value="NTF2-like_dom_sf"/>
</dbReference>
<dbReference type="AlphaFoldDB" id="A0A852V2G5"/>
<keyword evidence="2" id="KW-0413">Isomerase</keyword>
<dbReference type="Proteomes" id="UP000576393">
    <property type="component" value="Unassembled WGS sequence"/>
</dbReference>
<dbReference type="Pfam" id="PF12680">
    <property type="entry name" value="SnoaL_2"/>
    <property type="match status" value="1"/>
</dbReference>
<protein>
    <submittedName>
        <fullName evidence="2">Ketosteroid isomerase-like protein</fullName>
    </submittedName>
</protein>
<comment type="caution">
    <text evidence="2">The sequence shown here is derived from an EMBL/GenBank/DDBJ whole genome shotgun (WGS) entry which is preliminary data.</text>
</comment>
<accession>A0A852V2G5</accession>
<name>A0A852V2G5_9ACTN</name>
<evidence type="ECO:0000313" key="3">
    <source>
        <dbReference type="Proteomes" id="UP000576393"/>
    </source>
</evidence>
<proteinExistence type="predicted"/>
<dbReference type="GO" id="GO:0016853">
    <property type="term" value="F:isomerase activity"/>
    <property type="evidence" value="ECO:0007669"/>
    <property type="project" value="UniProtKB-KW"/>
</dbReference>
<dbReference type="SUPFAM" id="SSF54427">
    <property type="entry name" value="NTF2-like"/>
    <property type="match status" value="1"/>
</dbReference>
<dbReference type="EMBL" id="JACCCO010000001">
    <property type="protein sequence ID" value="NYF41424.1"/>
    <property type="molecule type" value="Genomic_DNA"/>
</dbReference>
<sequence length="112" mass="12706">MSATQLPALLDKQIGQLKAHDLDAMMNNYHEDAVVMRPGAVARGREEIRDFFAEYLKMNPQIEDIMTADGTEDIILYYATIRIGDQAHKDVGTWVLRDGLIWRQTAVLVSED</sequence>
<keyword evidence="3" id="KW-1185">Reference proteome</keyword>
<feature type="domain" description="SnoaL-like" evidence="1">
    <location>
        <begin position="17"/>
        <end position="103"/>
    </location>
</feature>